<dbReference type="PROSITE" id="PS01033">
    <property type="entry name" value="GLOBIN"/>
    <property type="match status" value="1"/>
</dbReference>
<feature type="disulfide bond" evidence="8">
    <location>
        <begin position="18"/>
        <end position="147"/>
    </location>
</feature>
<evidence type="ECO:0000313" key="12">
    <source>
        <dbReference type="EMBL" id="CAI56308.1"/>
    </source>
</evidence>
<dbReference type="Pfam" id="PF00042">
    <property type="entry name" value="Globin"/>
    <property type="match status" value="1"/>
</dbReference>
<dbReference type="InterPro" id="IPR044399">
    <property type="entry name" value="Mb-like_M"/>
</dbReference>
<dbReference type="InterPro" id="IPR002336">
    <property type="entry name" value="Erythrocruorin"/>
</dbReference>
<evidence type="ECO:0000256" key="9">
    <source>
        <dbReference type="RuleBase" id="RU000356"/>
    </source>
</evidence>
<dbReference type="PANTHER" id="PTHR46458:SF1">
    <property type="entry name" value="GEO09476P1"/>
    <property type="match status" value="1"/>
</dbReference>
<keyword evidence="4 6" id="KW-0479">Metal-binding</keyword>
<keyword evidence="1 6" id="KW-0813">Transport</keyword>
<dbReference type="GO" id="GO:0020037">
    <property type="term" value="F:heme binding"/>
    <property type="evidence" value="ECO:0007669"/>
    <property type="project" value="UniProtKB-UniRule"/>
</dbReference>
<proteinExistence type="evidence at transcript level"/>
<dbReference type="GO" id="GO:0019825">
    <property type="term" value="F:oxygen binding"/>
    <property type="evidence" value="ECO:0007669"/>
    <property type="project" value="UniProtKB-UniRule"/>
</dbReference>
<name>Q53I65_AREMA</name>
<sequence>MKSLVVLFALVAMVAAECGPMQRLLVKTQWNKVYGTSKVRDEAGHVLWKAIFAQDPETRALFKRVNGDDIYSPEFMAHSARVLGGLDIAISLLDNQADLDVALAHLHVQHVERHIPTRYFDLFKNALMEYAPSALGRCFDKTAWSSCFDVIANGIKE</sequence>
<gene>
    <name evidence="12" type="primary">hbA2</name>
</gene>
<dbReference type="GO" id="GO:0005344">
    <property type="term" value="F:oxygen carrier activity"/>
    <property type="evidence" value="ECO:0007669"/>
    <property type="project" value="UniProtKB-UniRule"/>
</dbReference>
<evidence type="ECO:0000259" key="11">
    <source>
        <dbReference type="PROSITE" id="PS01033"/>
    </source>
</evidence>
<keyword evidence="8" id="KW-1015">Disulfide bond</keyword>
<feature type="chain" id="PRO_5004249109" description="Extracellular globin" evidence="10">
    <location>
        <begin position="17"/>
        <end position="157"/>
    </location>
</feature>
<evidence type="ECO:0000256" key="7">
    <source>
        <dbReference type="PIRSR" id="PIRSR036517-1"/>
    </source>
</evidence>
<evidence type="ECO:0000256" key="4">
    <source>
        <dbReference type="ARBA" id="ARBA00022723"/>
    </source>
</evidence>
<dbReference type="SUPFAM" id="SSF46458">
    <property type="entry name" value="Globin-like"/>
    <property type="match status" value="1"/>
</dbReference>
<dbReference type="PANTHER" id="PTHR46458">
    <property type="entry name" value="BLR2807 PROTEIN"/>
    <property type="match status" value="1"/>
</dbReference>
<feature type="domain" description="Globin" evidence="11">
    <location>
        <begin position="17"/>
        <end position="157"/>
    </location>
</feature>
<evidence type="ECO:0000256" key="10">
    <source>
        <dbReference type="SAM" id="SignalP"/>
    </source>
</evidence>
<accession>Q53I65</accession>
<keyword evidence="5 6" id="KW-0408">Iron</keyword>
<comment type="similarity">
    <text evidence="6 9">Belongs to the globin family.</text>
</comment>
<dbReference type="GO" id="GO:0005833">
    <property type="term" value="C:hemoglobin complex"/>
    <property type="evidence" value="ECO:0007669"/>
    <property type="project" value="UniProtKB-UniRule"/>
</dbReference>
<keyword evidence="2 6" id="KW-0349">Heme</keyword>
<dbReference type="AlphaFoldDB" id="Q53I65"/>
<protein>
    <recommendedName>
        <fullName evidence="6">Extracellular globin</fullName>
    </recommendedName>
</protein>
<evidence type="ECO:0000256" key="2">
    <source>
        <dbReference type="ARBA" id="ARBA00022617"/>
    </source>
</evidence>
<evidence type="ECO:0000256" key="1">
    <source>
        <dbReference type="ARBA" id="ARBA00022448"/>
    </source>
</evidence>
<dbReference type="SMR" id="Q53I65"/>
<dbReference type="GO" id="GO:0005576">
    <property type="term" value="C:extracellular region"/>
    <property type="evidence" value="ECO:0007669"/>
    <property type="project" value="UniProtKB-UniRule"/>
</dbReference>
<dbReference type="InterPro" id="IPR000971">
    <property type="entry name" value="Globin"/>
</dbReference>
<evidence type="ECO:0000256" key="5">
    <source>
        <dbReference type="ARBA" id="ARBA00023004"/>
    </source>
</evidence>
<dbReference type="InterPro" id="IPR009050">
    <property type="entry name" value="Globin-like_sf"/>
</dbReference>
<feature type="signal peptide" evidence="10">
    <location>
        <begin position="1"/>
        <end position="16"/>
    </location>
</feature>
<dbReference type="GO" id="GO:0005506">
    <property type="term" value="F:iron ion binding"/>
    <property type="evidence" value="ECO:0007669"/>
    <property type="project" value="UniProtKB-UniRule"/>
</dbReference>
<evidence type="ECO:0000256" key="6">
    <source>
        <dbReference type="PIRNR" id="PIRNR036517"/>
    </source>
</evidence>
<feature type="binding site" description="proximal binding residue" evidence="7">
    <location>
        <position position="110"/>
    </location>
    <ligand>
        <name>heme b</name>
        <dbReference type="ChEBI" id="CHEBI:60344"/>
    </ligand>
    <ligandPart>
        <name>Fe</name>
        <dbReference type="ChEBI" id="CHEBI:18248"/>
    </ligandPart>
</feature>
<dbReference type="InterPro" id="IPR014610">
    <property type="entry name" value="Haemoglobin_extracell"/>
</dbReference>
<reference evidence="12" key="1">
    <citation type="journal article" date="2007" name="FEBS J.">
        <title>Globin gene family evolution and functional diversification in annelids.</title>
        <authorList>
            <person name="Bailly X."/>
            <person name="Chabasse C."/>
            <person name="Hourdez S."/>
            <person name="Dewilde S."/>
            <person name="Martial S."/>
            <person name="Moens L."/>
            <person name="Zal F."/>
        </authorList>
    </citation>
    <scope>NUCLEOTIDE SEQUENCE</scope>
</reference>
<dbReference type="PIRSF" id="PIRSF036517">
    <property type="entry name" value="Ext_hemo"/>
    <property type="match status" value="1"/>
</dbReference>
<dbReference type="InterPro" id="IPR050532">
    <property type="entry name" value="Globin-like_OT"/>
</dbReference>
<keyword evidence="3 6" id="KW-0561">Oxygen transport</keyword>
<dbReference type="CDD" id="cd01040">
    <property type="entry name" value="Mb-like"/>
    <property type="match status" value="1"/>
</dbReference>
<dbReference type="InterPro" id="IPR012292">
    <property type="entry name" value="Globin/Proto"/>
</dbReference>
<dbReference type="PRINTS" id="PR00611">
    <property type="entry name" value="ERYTHCRUORIN"/>
</dbReference>
<organism evidence="12">
    <name type="scientific">Arenicola marina</name>
    <name type="common">Lugworm</name>
    <name type="synonym">Lumbricus marinus</name>
    <dbReference type="NCBI Taxonomy" id="6344"/>
    <lineage>
        <taxon>Eukaryota</taxon>
        <taxon>Metazoa</taxon>
        <taxon>Spiralia</taxon>
        <taxon>Lophotrochozoa</taxon>
        <taxon>Annelida</taxon>
        <taxon>Polychaeta</taxon>
        <taxon>Sedentaria</taxon>
        <taxon>Scolecida</taxon>
        <taxon>Arenicolidae</taxon>
        <taxon>Arenicola</taxon>
    </lineage>
</organism>
<evidence type="ECO:0000256" key="8">
    <source>
        <dbReference type="PIRSR" id="PIRSR036517-2"/>
    </source>
</evidence>
<evidence type="ECO:0000256" key="3">
    <source>
        <dbReference type="ARBA" id="ARBA00022621"/>
    </source>
</evidence>
<keyword evidence="10" id="KW-0732">Signal</keyword>
<dbReference type="EMBL" id="AJ880690">
    <property type="protein sequence ID" value="CAI56308.1"/>
    <property type="molecule type" value="mRNA"/>
</dbReference>
<dbReference type="Gene3D" id="1.10.490.10">
    <property type="entry name" value="Globins"/>
    <property type="match status" value="1"/>
</dbReference>